<dbReference type="Gene3D" id="2.160.10.10">
    <property type="entry name" value="Hexapeptide repeat proteins"/>
    <property type="match status" value="1"/>
</dbReference>
<evidence type="ECO:0000313" key="6">
    <source>
        <dbReference type="Proteomes" id="UP000539957"/>
    </source>
</evidence>
<dbReference type="InterPro" id="IPR041561">
    <property type="entry name" value="PglD_N"/>
</dbReference>
<evidence type="ECO:0000256" key="3">
    <source>
        <dbReference type="PIRSR" id="PIRSR620019-2"/>
    </source>
</evidence>
<dbReference type="EMBL" id="JACHKY010000003">
    <property type="protein sequence ID" value="MBB4798263.1"/>
    <property type="molecule type" value="Genomic_DNA"/>
</dbReference>
<keyword evidence="5" id="KW-0808">Transferase</keyword>
<evidence type="ECO:0000256" key="2">
    <source>
        <dbReference type="PIRSR" id="PIRSR620019-1"/>
    </source>
</evidence>
<dbReference type="InterPro" id="IPR011004">
    <property type="entry name" value="Trimer_LpxA-like_sf"/>
</dbReference>
<dbReference type="InterPro" id="IPR020019">
    <property type="entry name" value="AcTrfase_PglD-like"/>
</dbReference>
<name>A0A7W7IPQ4_9CAUL</name>
<keyword evidence="5" id="KW-0012">Acyltransferase</keyword>
<gene>
    <name evidence="5" type="ORF">HNP32_002007</name>
</gene>
<feature type="binding site" evidence="3">
    <location>
        <position position="143"/>
    </location>
    <ligand>
        <name>acetyl-CoA</name>
        <dbReference type="ChEBI" id="CHEBI:57288"/>
    </ligand>
</feature>
<accession>A0A7W7IPQ4</accession>
<dbReference type="CDD" id="cd03360">
    <property type="entry name" value="LbH_AT_putative"/>
    <property type="match status" value="1"/>
</dbReference>
<feature type="domain" description="PglD N-terminal" evidence="4">
    <location>
        <begin position="3"/>
        <end position="78"/>
    </location>
</feature>
<proteinExistence type="inferred from homology"/>
<dbReference type="RefSeq" id="WP_184269607.1">
    <property type="nucleotide sequence ID" value="NZ_JACHKY010000003.1"/>
</dbReference>
<dbReference type="Gene3D" id="3.40.50.20">
    <property type="match status" value="1"/>
</dbReference>
<dbReference type="SUPFAM" id="SSF51161">
    <property type="entry name" value="Trimeric LpxA-like enzymes"/>
    <property type="match status" value="1"/>
</dbReference>
<dbReference type="Proteomes" id="UP000539957">
    <property type="component" value="Unassembled WGS sequence"/>
</dbReference>
<dbReference type="Pfam" id="PF17836">
    <property type="entry name" value="PglD_N"/>
    <property type="match status" value="1"/>
</dbReference>
<keyword evidence="6" id="KW-1185">Reference proteome</keyword>
<comment type="similarity">
    <text evidence="1">Belongs to the transferase hexapeptide repeat family.</text>
</comment>
<dbReference type="PANTHER" id="PTHR43300:SF7">
    <property type="entry name" value="UDP-N-ACETYLBACILLOSAMINE N-ACETYLTRANSFERASE"/>
    <property type="match status" value="1"/>
</dbReference>
<feature type="binding site" evidence="3">
    <location>
        <begin position="32"/>
        <end position="33"/>
    </location>
    <ligand>
        <name>substrate</name>
    </ligand>
</feature>
<comment type="caution">
    <text evidence="5">The sequence shown here is derived from an EMBL/GenBank/DDBJ whole genome shotgun (WGS) entry which is preliminary data.</text>
</comment>
<dbReference type="GO" id="GO:0016746">
    <property type="term" value="F:acyltransferase activity"/>
    <property type="evidence" value="ECO:0007669"/>
    <property type="project" value="UniProtKB-KW"/>
</dbReference>
<evidence type="ECO:0000259" key="4">
    <source>
        <dbReference type="Pfam" id="PF17836"/>
    </source>
</evidence>
<sequence length="210" mass="21415">MKRLAILGAGGHARVVADAAEACGWPEISLFDDAWPDVTREPWPVLGVGSDLETRLADFDGVVVAIGANAVRLHKQRRLARLGAQIASIIHPAATVSRHAILGPGSVVFAGAVINPGAKIGDAAVINTAATIDHDCRIGHGVHVSPGANVAGGVNIGNETWIGIGASVRELVSIGARVRIGAGCAVIASVPDDLTVIGVPARPLQKPDNA</sequence>
<feature type="binding site" evidence="3">
    <location>
        <position position="164"/>
    </location>
    <ligand>
        <name>acetyl-CoA</name>
        <dbReference type="ChEBI" id="CHEBI:57288"/>
    </ligand>
</feature>
<evidence type="ECO:0000256" key="1">
    <source>
        <dbReference type="ARBA" id="ARBA00007274"/>
    </source>
</evidence>
<dbReference type="AlphaFoldDB" id="A0A7W7IPQ4"/>
<evidence type="ECO:0000313" key="5">
    <source>
        <dbReference type="EMBL" id="MBB4798263.1"/>
    </source>
</evidence>
<protein>
    <submittedName>
        <fullName evidence="5">Sugar O-acyltransferase (Sialic acid O-acetyltransferase NeuD family)</fullName>
    </submittedName>
</protein>
<dbReference type="NCBIfam" id="TIGR03570">
    <property type="entry name" value="NeuD_NnaD"/>
    <property type="match status" value="1"/>
</dbReference>
<feature type="site" description="Increases basicity of active site His" evidence="2">
    <location>
        <position position="135"/>
    </location>
</feature>
<dbReference type="PANTHER" id="PTHR43300">
    <property type="entry name" value="ACETYLTRANSFERASE"/>
    <property type="match status" value="1"/>
</dbReference>
<feature type="binding site" evidence="3">
    <location>
        <position position="67"/>
    </location>
    <ligand>
        <name>substrate</name>
    </ligand>
</feature>
<dbReference type="InterPro" id="IPR050179">
    <property type="entry name" value="Trans_hexapeptide_repeat"/>
</dbReference>
<reference evidence="5 6" key="1">
    <citation type="submission" date="2020-08" db="EMBL/GenBank/DDBJ databases">
        <title>Functional genomics of gut bacteria from endangered species of beetles.</title>
        <authorList>
            <person name="Carlos-Shanley C."/>
        </authorList>
    </citation>
    <scope>NUCLEOTIDE SEQUENCE [LARGE SCALE GENOMIC DNA]</scope>
    <source>
        <strain evidence="5 6">S00123</strain>
    </source>
</reference>
<organism evidence="5 6">
    <name type="scientific">Brevundimonas bullata</name>
    <dbReference type="NCBI Taxonomy" id="13160"/>
    <lineage>
        <taxon>Bacteria</taxon>
        <taxon>Pseudomonadati</taxon>
        <taxon>Pseudomonadota</taxon>
        <taxon>Alphaproteobacteria</taxon>
        <taxon>Caulobacterales</taxon>
        <taxon>Caulobacteraceae</taxon>
        <taxon>Brevundimonas</taxon>
    </lineage>
</organism>
<feature type="active site" description="Proton acceptor" evidence="2">
    <location>
        <position position="134"/>
    </location>
</feature>